<dbReference type="GO" id="GO:0005975">
    <property type="term" value="P:carbohydrate metabolic process"/>
    <property type="evidence" value="ECO:0007669"/>
    <property type="project" value="InterPro"/>
</dbReference>
<dbReference type="SUPFAM" id="SSF51569">
    <property type="entry name" value="Aldolase"/>
    <property type="match status" value="1"/>
</dbReference>
<evidence type="ECO:0000256" key="5">
    <source>
        <dbReference type="ARBA" id="ARBA00022679"/>
    </source>
</evidence>
<dbReference type="PANTHER" id="PTHR10683:SF40">
    <property type="entry name" value="FRUCTOSE-6-PHOSPHATE ALDOLASE 1-RELATED"/>
    <property type="match status" value="1"/>
</dbReference>
<comment type="function">
    <text evidence="9">Transaldolase is important for the balance of metabolites in the pentose-phosphate pathway.</text>
</comment>
<dbReference type="EC" id="2.2.1.2" evidence="9"/>
<dbReference type="PROSITE" id="PS00958">
    <property type="entry name" value="TRANSALDOLASE_2"/>
    <property type="match status" value="1"/>
</dbReference>
<gene>
    <name evidence="10" type="primary">fsa</name>
    <name evidence="9" type="synonym">tal</name>
    <name evidence="10" type="ORF">ENS15_03035</name>
</gene>
<dbReference type="GO" id="GO:0006098">
    <property type="term" value="P:pentose-phosphate shunt"/>
    <property type="evidence" value="ECO:0007669"/>
    <property type="project" value="UniProtKB-UniRule"/>
</dbReference>
<dbReference type="PROSITE" id="PS01054">
    <property type="entry name" value="TRANSALDOLASE_1"/>
    <property type="match status" value="1"/>
</dbReference>
<dbReference type="InterPro" id="IPR033919">
    <property type="entry name" value="TSA/FSA_arc/bac"/>
</dbReference>
<evidence type="ECO:0000256" key="8">
    <source>
        <dbReference type="ARBA" id="ARBA00048810"/>
    </source>
</evidence>
<dbReference type="InterPro" id="IPR013785">
    <property type="entry name" value="Aldolase_TIM"/>
</dbReference>
<dbReference type="InterPro" id="IPR018225">
    <property type="entry name" value="Transaldolase_AS"/>
</dbReference>
<keyword evidence="7 9" id="KW-0704">Schiff base</keyword>
<accession>A0A7C3J5X5</accession>
<dbReference type="AlphaFoldDB" id="A0A7C3J5X5"/>
<dbReference type="PANTHER" id="PTHR10683">
    <property type="entry name" value="TRANSALDOLASE"/>
    <property type="match status" value="1"/>
</dbReference>
<dbReference type="InterPro" id="IPR022999">
    <property type="entry name" value="Transaldolase_3B"/>
</dbReference>
<feature type="active site" description="Schiff-base intermediate with substrate" evidence="9">
    <location>
        <position position="87"/>
    </location>
</feature>
<comment type="catalytic activity">
    <reaction evidence="8 9">
        <text>D-sedoheptulose 7-phosphate + D-glyceraldehyde 3-phosphate = D-erythrose 4-phosphate + beta-D-fructose 6-phosphate</text>
        <dbReference type="Rhea" id="RHEA:17053"/>
        <dbReference type="ChEBI" id="CHEBI:16897"/>
        <dbReference type="ChEBI" id="CHEBI:57483"/>
        <dbReference type="ChEBI" id="CHEBI:57634"/>
        <dbReference type="ChEBI" id="CHEBI:59776"/>
        <dbReference type="EC" id="2.2.1.2"/>
    </reaction>
</comment>
<evidence type="ECO:0000256" key="6">
    <source>
        <dbReference type="ARBA" id="ARBA00023126"/>
    </source>
</evidence>
<evidence type="ECO:0000256" key="7">
    <source>
        <dbReference type="ARBA" id="ARBA00023270"/>
    </source>
</evidence>
<organism evidence="10">
    <name type="scientific">candidate division WOR-3 bacterium</name>
    <dbReference type="NCBI Taxonomy" id="2052148"/>
    <lineage>
        <taxon>Bacteria</taxon>
        <taxon>Bacteria division WOR-3</taxon>
    </lineage>
</organism>
<dbReference type="Gene3D" id="3.20.20.70">
    <property type="entry name" value="Aldolase class I"/>
    <property type="match status" value="1"/>
</dbReference>
<dbReference type="FunFam" id="3.20.20.70:FF:000018">
    <property type="entry name" value="Probable transaldolase"/>
    <property type="match status" value="1"/>
</dbReference>
<comment type="caution">
    <text evidence="10">The sequence shown here is derived from an EMBL/GenBank/DDBJ whole genome shotgun (WGS) entry which is preliminary data.</text>
</comment>
<keyword evidence="5 9" id="KW-0808">Transferase</keyword>
<reference evidence="10" key="1">
    <citation type="journal article" date="2020" name="mSystems">
        <title>Genome- and Community-Level Interaction Insights into Carbon Utilization and Element Cycling Functions of Hydrothermarchaeota in Hydrothermal Sediment.</title>
        <authorList>
            <person name="Zhou Z."/>
            <person name="Liu Y."/>
            <person name="Xu W."/>
            <person name="Pan J."/>
            <person name="Luo Z.H."/>
            <person name="Li M."/>
        </authorList>
    </citation>
    <scope>NUCLEOTIDE SEQUENCE [LARGE SCALE GENOMIC DNA]</scope>
    <source>
        <strain evidence="10">SpSt-464</strain>
    </source>
</reference>
<keyword evidence="6 9" id="KW-0570">Pentose shunt</keyword>
<evidence type="ECO:0000256" key="4">
    <source>
        <dbReference type="ARBA" id="ARBA00022490"/>
    </source>
</evidence>
<dbReference type="InterPro" id="IPR001585">
    <property type="entry name" value="TAL/FSA"/>
</dbReference>
<proteinExistence type="inferred from homology"/>
<evidence type="ECO:0000256" key="9">
    <source>
        <dbReference type="HAMAP-Rule" id="MF_00494"/>
    </source>
</evidence>
<dbReference type="GO" id="GO:0016832">
    <property type="term" value="F:aldehyde-lyase activity"/>
    <property type="evidence" value="ECO:0007669"/>
    <property type="project" value="InterPro"/>
</dbReference>
<dbReference type="UniPathway" id="UPA00115">
    <property type="reaction ID" value="UER00414"/>
</dbReference>
<sequence length="218" mass="24030">MKFFIDSANVDEIKDLVKKGIVDGVTTNPTLILKEKERTGKSFEEIISLIASIVEGPISAEVNSLEYDTMVSEAKKLSSIAKNIVVKIPMTENGLKAVKTLNSIGIKTNVTLVFTPVQAVLAAKSGASYVSPFIGRIDDISDEGIKIIESIMKIFRNYNFETKVIVASVRNPVHILKSLEIGADIATIPYNVFTQLIKHPLTDLGIKRFLEDYEKSKN</sequence>
<comment type="similarity">
    <text evidence="3 9">Belongs to the transaldolase family. Type 3B subfamily.</text>
</comment>
<comment type="pathway">
    <text evidence="2 9">Carbohydrate degradation; pentose phosphate pathway; D-glyceraldehyde 3-phosphate and beta-D-fructose 6-phosphate from D-ribose 5-phosphate and D-xylulose 5-phosphate (non-oxidative stage): step 2/3.</text>
</comment>
<evidence type="ECO:0000256" key="3">
    <source>
        <dbReference type="ARBA" id="ARBA00005740"/>
    </source>
</evidence>
<name>A0A7C3J5X5_UNCW3</name>
<evidence type="ECO:0000256" key="1">
    <source>
        <dbReference type="ARBA" id="ARBA00004496"/>
    </source>
</evidence>
<dbReference type="Pfam" id="PF00923">
    <property type="entry name" value="TAL_FSA"/>
    <property type="match status" value="1"/>
</dbReference>
<dbReference type="GO" id="GO:0004801">
    <property type="term" value="F:transaldolase activity"/>
    <property type="evidence" value="ECO:0007669"/>
    <property type="project" value="UniProtKB-UniRule"/>
</dbReference>
<dbReference type="InterPro" id="IPR004731">
    <property type="entry name" value="Transaldolase_3B/F6P_aldolase"/>
</dbReference>
<evidence type="ECO:0000256" key="2">
    <source>
        <dbReference type="ARBA" id="ARBA00004857"/>
    </source>
</evidence>
<evidence type="ECO:0000313" key="10">
    <source>
        <dbReference type="EMBL" id="HFK23610.1"/>
    </source>
</evidence>
<dbReference type="CDD" id="cd00956">
    <property type="entry name" value="Transaldolase_FSA"/>
    <property type="match status" value="1"/>
</dbReference>
<dbReference type="GO" id="GO:0005737">
    <property type="term" value="C:cytoplasm"/>
    <property type="evidence" value="ECO:0007669"/>
    <property type="project" value="UniProtKB-SubCell"/>
</dbReference>
<dbReference type="EMBL" id="DSTT01000003">
    <property type="protein sequence ID" value="HFK23610.1"/>
    <property type="molecule type" value="Genomic_DNA"/>
</dbReference>
<comment type="subcellular location">
    <subcellularLocation>
        <location evidence="1 9">Cytoplasm</location>
    </subcellularLocation>
</comment>
<dbReference type="NCBIfam" id="TIGR00875">
    <property type="entry name" value="fsa_talC_mipB"/>
    <property type="match status" value="1"/>
</dbReference>
<dbReference type="HAMAP" id="MF_00494">
    <property type="entry name" value="Transaldolase_3b"/>
    <property type="match status" value="1"/>
</dbReference>
<keyword evidence="4 9" id="KW-0963">Cytoplasm</keyword>
<protein>
    <recommendedName>
        <fullName evidence="9">Probable transaldolase</fullName>
        <ecNumber evidence="9">2.2.1.2</ecNumber>
    </recommendedName>
</protein>